<dbReference type="AlphaFoldDB" id="A0A3N4VPZ3"/>
<dbReference type="PANTHER" id="PTHR35564:SF4">
    <property type="entry name" value="CYTOPLASMIC PROTEIN"/>
    <property type="match status" value="1"/>
</dbReference>
<dbReference type="Proteomes" id="UP000269708">
    <property type="component" value="Unassembled WGS sequence"/>
</dbReference>
<protein>
    <submittedName>
        <fullName evidence="1">Type VI secretion system protein ImpH</fullName>
    </submittedName>
</protein>
<dbReference type="InterPro" id="IPR010732">
    <property type="entry name" value="T6SS_TssG-like"/>
</dbReference>
<organism evidence="1 2">
    <name type="scientific">Vulcaniibacterium tengchongense</name>
    <dbReference type="NCBI Taxonomy" id="1273429"/>
    <lineage>
        <taxon>Bacteria</taxon>
        <taxon>Pseudomonadati</taxon>
        <taxon>Pseudomonadota</taxon>
        <taxon>Gammaproteobacteria</taxon>
        <taxon>Lysobacterales</taxon>
        <taxon>Lysobacteraceae</taxon>
        <taxon>Vulcaniibacterium</taxon>
    </lineage>
</organism>
<dbReference type="PANTHER" id="PTHR35564">
    <property type="match status" value="1"/>
</dbReference>
<keyword evidence="2" id="KW-1185">Reference proteome</keyword>
<dbReference type="RefSeq" id="WP_123771073.1">
    <property type="nucleotide sequence ID" value="NZ_RKQN01000004.1"/>
</dbReference>
<dbReference type="EMBL" id="RKQN01000004">
    <property type="protein sequence ID" value="RPE75870.1"/>
    <property type="molecule type" value="Genomic_DNA"/>
</dbReference>
<name>A0A3N4VPZ3_9GAMM</name>
<comment type="caution">
    <text evidence="1">The sequence shown here is derived from an EMBL/GenBank/DDBJ whole genome shotgun (WGS) entry which is preliminary data.</text>
</comment>
<dbReference type="Pfam" id="PF06996">
    <property type="entry name" value="T6SS_TssG"/>
    <property type="match status" value="1"/>
</dbReference>
<accession>A0A3N4VPZ3</accession>
<gene>
    <name evidence="1" type="ORF">EDC50_2767</name>
</gene>
<sequence length="360" mass="40455">MSTTQRRVDPGVARQLLAEPYRFQFFQALRILEKLFVRRGVRSADAVPLRLRFRNSLSLGFPASEIESLQAYGGDGEPLDAAAPQAGELEALGEVHITPAFTGLLGNAGALPRHYTEQIAHREIYQRDRAARAFFDVFTTRAVALHYAAWKKYRLPLQYELDRRERFLPLVLALAGVGLPALRDRLADGEGDVFDQAIAHYAGGIRQHPVSAAFLQQLLSDYFQVPVRVEQFVGAWYPVPERQRTRLGMDNACLGSTALAGERVWQRDLRMRLWFGPLDREHFDSLLPGRSASVALAKWLTLLTGSALEYEVRLILKAEHVRGVAMDGENSARLGWDGYLCSRPSAEPRSDTRYGIHTLQ</sequence>
<reference evidence="1 2" key="1">
    <citation type="submission" date="2018-11" db="EMBL/GenBank/DDBJ databases">
        <title>Genomic Encyclopedia of Type Strains, Phase IV (KMG-IV): sequencing the most valuable type-strain genomes for metagenomic binning, comparative biology and taxonomic classification.</title>
        <authorList>
            <person name="Goeker M."/>
        </authorList>
    </citation>
    <scope>NUCLEOTIDE SEQUENCE [LARGE SCALE GENOMIC DNA]</scope>
    <source>
        <strain evidence="1 2">DSM 25623</strain>
    </source>
</reference>
<dbReference type="OrthoDB" id="1523296at2"/>
<evidence type="ECO:0000313" key="2">
    <source>
        <dbReference type="Proteomes" id="UP000269708"/>
    </source>
</evidence>
<dbReference type="NCBIfam" id="TIGR03347">
    <property type="entry name" value="VI_chp_1"/>
    <property type="match status" value="1"/>
</dbReference>
<proteinExistence type="predicted"/>
<evidence type="ECO:0000313" key="1">
    <source>
        <dbReference type="EMBL" id="RPE75870.1"/>
    </source>
</evidence>